<feature type="region of interest" description="Disordered" evidence="3">
    <location>
        <begin position="183"/>
        <end position="223"/>
    </location>
</feature>
<dbReference type="PROSITE" id="PS51542">
    <property type="entry name" value="FYRN"/>
    <property type="match status" value="1"/>
</dbReference>
<dbReference type="Pfam" id="PF05964">
    <property type="entry name" value="FYRN"/>
    <property type="match status" value="1"/>
</dbReference>
<evidence type="ECO:0000313" key="4">
    <source>
        <dbReference type="EMBL" id="KAE9408806.1"/>
    </source>
</evidence>
<keyword evidence="5" id="KW-1185">Reference proteome</keyword>
<dbReference type="InterPro" id="IPR040092">
    <property type="entry name" value="TBRG1"/>
</dbReference>
<comment type="subcellular location">
    <subcellularLocation>
        <location evidence="1">Nucleus</location>
    </subcellularLocation>
</comment>
<dbReference type="EMBL" id="ML769389">
    <property type="protein sequence ID" value="KAE9408806.1"/>
    <property type="molecule type" value="Genomic_DNA"/>
</dbReference>
<evidence type="ECO:0000256" key="2">
    <source>
        <dbReference type="ARBA" id="ARBA00023242"/>
    </source>
</evidence>
<dbReference type="AlphaFoldDB" id="A0A6A4IE19"/>
<organism evidence="4 5">
    <name type="scientific">Gymnopus androsaceus JB14</name>
    <dbReference type="NCBI Taxonomy" id="1447944"/>
    <lineage>
        <taxon>Eukaryota</taxon>
        <taxon>Fungi</taxon>
        <taxon>Dikarya</taxon>
        <taxon>Basidiomycota</taxon>
        <taxon>Agaricomycotina</taxon>
        <taxon>Agaricomycetes</taxon>
        <taxon>Agaricomycetidae</taxon>
        <taxon>Agaricales</taxon>
        <taxon>Marasmiineae</taxon>
        <taxon>Omphalotaceae</taxon>
        <taxon>Gymnopus</taxon>
    </lineage>
</organism>
<proteinExistence type="predicted"/>
<accession>A0A6A4IE19</accession>
<dbReference type="Pfam" id="PF05965">
    <property type="entry name" value="FYRC"/>
    <property type="match status" value="1"/>
</dbReference>
<dbReference type="PROSITE" id="PS51543">
    <property type="entry name" value="FYRC"/>
    <property type="match status" value="1"/>
</dbReference>
<feature type="compositionally biased region" description="Polar residues" evidence="3">
    <location>
        <begin position="81"/>
        <end position="129"/>
    </location>
</feature>
<name>A0A6A4IE19_9AGAR</name>
<gene>
    <name evidence="4" type="ORF">BT96DRAFT_623602</name>
</gene>
<evidence type="ECO:0000256" key="3">
    <source>
        <dbReference type="SAM" id="MobiDB-lite"/>
    </source>
</evidence>
<feature type="compositionally biased region" description="Polar residues" evidence="3">
    <location>
        <begin position="50"/>
        <end position="60"/>
    </location>
</feature>
<dbReference type="InterPro" id="IPR003888">
    <property type="entry name" value="FYrich_N"/>
</dbReference>
<dbReference type="PANTHER" id="PTHR22715">
    <property type="entry name" value="TRANSFORMING GROWTH FACTOR BETA REGULATED GENE 1"/>
    <property type="match status" value="1"/>
</dbReference>
<dbReference type="PANTHER" id="PTHR22715:SF0">
    <property type="entry name" value="TRANSFORMING GROWTH FACTOR BETA REGULATOR 1"/>
    <property type="match status" value="1"/>
</dbReference>
<dbReference type="GO" id="GO:0005634">
    <property type="term" value="C:nucleus"/>
    <property type="evidence" value="ECO:0007669"/>
    <property type="project" value="UniProtKB-SubCell"/>
</dbReference>
<sequence>MINESESLTQPPSTSTTPLPASNSITAQSPAAASSSSSSSTFAHAESNSNKRVSNDTNARTVKRAKISSALDASGKEPVADNSTTVDENMGTDQDTNANQKHENTANSVGSSTSPTSLNGTTSQVPQIASSPLSSNPYAIYLAACGSGTATNTSTIPPMNNPYYYLTLPNTMSMYYPNPVPGPGSTSRPVVPTPSASSLPKAKPKRPKSHTPTTKSHSVPLIPRDPNTHLPLLPLTVGIMTVYDLGTVCFREGFHTERYIFPVGYRVSRRYLSTLSPTQTTTYTCNILDGIDGPKFQVVPVDNPAAGTVISGTPTGAWGGIVREANRIRNRQHSNSVSGPDFFGLGQGVIRCLIQQLKGAERLAAPGTMSGLPSTNGVASLRIIQIIWAQELER</sequence>
<feature type="compositionally biased region" description="Polar residues" evidence="3">
    <location>
        <begin position="184"/>
        <end position="198"/>
    </location>
</feature>
<dbReference type="SMART" id="SM00541">
    <property type="entry name" value="FYRN"/>
    <property type="match status" value="1"/>
</dbReference>
<reference evidence="4" key="1">
    <citation type="journal article" date="2019" name="Environ. Microbiol.">
        <title>Fungal ecological strategies reflected in gene transcription - a case study of two litter decomposers.</title>
        <authorList>
            <person name="Barbi F."/>
            <person name="Kohler A."/>
            <person name="Barry K."/>
            <person name="Baskaran P."/>
            <person name="Daum C."/>
            <person name="Fauchery L."/>
            <person name="Ihrmark K."/>
            <person name="Kuo A."/>
            <person name="LaButti K."/>
            <person name="Lipzen A."/>
            <person name="Morin E."/>
            <person name="Grigoriev I.V."/>
            <person name="Henrissat B."/>
            <person name="Lindahl B."/>
            <person name="Martin F."/>
        </authorList>
    </citation>
    <scope>NUCLEOTIDE SEQUENCE</scope>
    <source>
        <strain evidence="4">JB14</strain>
    </source>
</reference>
<dbReference type="Gene3D" id="3.30.160.360">
    <property type="match status" value="1"/>
</dbReference>
<evidence type="ECO:0000313" key="5">
    <source>
        <dbReference type="Proteomes" id="UP000799118"/>
    </source>
</evidence>
<dbReference type="GO" id="GO:0051726">
    <property type="term" value="P:regulation of cell cycle"/>
    <property type="evidence" value="ECO:0007669"/>
    <property type="project" value="TreeGrafter"/>
</dbReference>
<evidence type="ECO:0008006" key="6">
    <source>
        <dbReference type="Google" id="ProtNLM"/>
    </source>
</evidence>
<keyword evidence="2" id="KW-0539">Nucleus</keyword>
<dbReference type="Proteomes" id="UP000799118">
    <property type="component" value="Unassembled WGS sequence"/>
</dbReference>
<feature type="region of interest" description="Disordered" evidence="3">
    <location>
        <begin position="1"/>
        <end position="129"/>
    </location>
</feature>
<protein>
    <recommendedName>
        <fullName evidence="6">FYR N-terminal domain-containing protein</fullName>
    </recommendedName>
</protein>
<dbReference type="OrthoDB" id="285793at2759"/>
<evidence type="ECO:0000256" key="1">
    <source>
        <dbReference type="ARBA" id="ARBA00004123"/>
    </source>
</evidence>
<feature type="compositionally biased region" description="Low complexity" evidence="3">
    <location>
        <begin position="1"/>
        <end position="48"/>
    </location>
</feature>
<dbReference type="InterPro" id="IPR003889">
    <property type="entry name" value="FYrich_C"/>
</dbReference>